<sequence length="58" mass="5975">MHAARRRRLGGSGARGVGEGGAFAPPPRPAASEHIAGVKTTMRAARLRRAARSAMLGP</sequence>
<reference evidence="2 3" key="1">
    <citation type="submission" date="2007-02" db="EMBL/GenBank/DDBJ databases">
        <authorList>
            <person name="DeShazer D."/>
            <person name="Woods D.E."/>
            <person name="Nierman W.C."/>
        </authorList>
    </citation>
    <scope>NUCLEOTIDE SEQUENCE [LARGE SCALE GENOMIC DNA]</scope>
    <source>
        <strain evidence="2 3">1106a</strain>
    </source>
</reference>
<dbReference type="Proteomes" id="UP000006738">
    <property type="component" value="Chromosome I"/>
</dbReference>
<evidence type="ECO:0000313" key="2">
    <source>
        <dbReference type="EMBL" id="ABN90699.1"/>
    </source>
</evidence>
<accession>A3NWG2</accession>
<feature type="region of interest" description="Disordered" evidence="1">
    <location>
        <begin position="1"/>
        <end position="38"/>
    </location>
</feature>
<dbReference type="EMBL" id="CP000572">
    <property type="protein sequence ID" value="ABN90699.1"/>
    <property type="molecule type" value="Genomic_DNA"/>
</dbReference>
<dbReference type="AlphaFoldDB" id="A3NWG2"/>
<evidence type="ECO:0000313" key="3">
    <source>
        <dbReference type="Proteomes" id="UP000006738"/>
    </source>
</evidence>
<protein>
    <submittedName>
        <fullName evidence="2">Uncharacterized protein</fullName>
    </submittedName>
</protein>
<feature type="compositionally biased region" description="Gly residues" evidence="1">
    <location>
        <begin position="10"/>
        <end position="21"/>
    </location>
</feature>
<name>A3NWG2_BURP0</name>
<gene>
    <name evidence="2" type="ordered locus">BURPS1106A_2423</name>
</gene>
<dbReference type="KEGG" id="bpl:BURPS1106A_2423"/>
<evidence type="ECO:0000256" key="1">
    <source>
        <dbReference type="SAM" id="MobiDB-lite"/>
    </source>
</evidence>
<proteinExistence type="predicted"/>
<organism evidence="2 3">
    <name type="scientific">Burkholderia pseudomallei (strain 1106a)</name>
    <dbReference type="NCBI Taxonomy" id="357348"/>
    <lineage>
        <taxon>Bacteria</taxon>
        <taxon>Pseudomonadati</taxon>
        <taxon>Pseudomonadota</taxon>
        <taxon>Betaproteobacteria</taxon>
        <taxon>Burkholderiales</taxon>
        <taxon>Burkholderiaceae</taxon>
        <taxon>Burkholderia</taxon>
        <taxon>pseudomallei group</taxon>
    </lineage>
</organism>
<dbReference type="HOGENOM" id="CLU_210819_0_0_4"/>